<dbReference type="Proteomes" id="UP000176413">
    <property type="component" value="Unassembled WGS sequence"/>
</dbReference>
<accession>A0A1F6MC49</accession>
<evidence type="ECO:0000313" key="2">
    <source>
        <dbReference type="EMBL" id="OGH69083.1"/>
    </source>
</evidence>
<reference evidence="2 3" key="1">
    <citation type="journal article" date="2016" name="Nat. Commun.">
        <title>Thousands of microbial genomes shed light on interconnected biogeochemical processes in an aquifer system.</title>
        <authorList>
            <person name="Anantharaman K."/>
            <person name="Brown C.T."/>
            <person name="Hug L.A."/>
            <person name="Sharon I."/>
            <person name="Castelle C.J."/>
            <person name="Probst A.J."/>
            <person name="Thomas B.C."/>
            <person name="Singh A."/>
            <person name="Wilkins M.J."/>
            <person name="Karaoz U."/>
            <person name="Brodie E.L."/>
            <person name="Williams K.H."/>
            <person name="Hubbard S.S."/>
            <person name="Banfield J.F."/>
        </authorList>
    </citation>
    <scope>NUCLEOTIDE SEQUENCE [LARGE SCALE GENOMIC DNA]</scope>
</reference>
<keyword evidence="1" id="KW-0472">Membrane</keyword>
<organism evidence="2 3">
    <name type="scientific">Candidatus Magasanikbacteria bacterium RIFCSPHIGHO2_02_FULL_45_10</name>
    <dbReference type="NCBI Taxonomy" id="1798679"/>
    <lineage>
        <taxon>Bacteria</taxon>
        <taxon>Candidatus Magasanikiibacteriota</taxon>
    </lineage>
</organism>
<keyword evidence="1" id="KW-1133">Transmembrane helix</keyword>
<gene>
    <name evidence="2" type="ORF">A3D53_02420</name>
</gene>
<name>A0A1F6MC49_9BACT</name>
<dbReference type="EMBL" id="MFQA01000017">
    <property type="protein sequence ID" value="OGH69083.1"/>
    <property type="molecule type" value="Genomic_DNA"/>
</dbReference>
<feature type="transmembrane region" description="Helical" evidence="1">
    <location>
        <begin position="40"/>
        <end position="63"/>
    </location>
</feature>
<keyword evidence="1" id="KW-0812">Transmembrane</keyword>
<protein>
    <submittedName>
        <fullName evidence="2">Uncharacterized protein</fullName>
    </submittedName>
</protein>
<evidence type="ECO:0000256" key="1">
    <source>
        <dbReference type="SAM" id="Phobius"/>
    </source>
</evidence>
<proteinExistence type="predicted"/>
<feature type="transmembrane region" description="Helical" evidence="1">
    <location>
        <begin position="69"/>
        <end position="89"/>
    </location>
</feature>
<comment type="caution">
    <text evidence="2">The sequence shown here is derived from an EMBL/GenBank/DDBJ whole genome shotgun (WGS) entry which is preliminary data.</text>
</comment>
<evidence type="ECO:0000313" key="3">
    <source>
        <dbReference type="Proteomes" id="UP000176413"/>
    </source>
</evidence>
<dbReference type="AlphaFoldDB" id="A0A1F6MC49"/>
<feature type="transmembrane region" description="Helical" evidence="1">
    <location>
        <begin position="6"/>
        <end position="28"/>
    </location>
</feature>
<sequence>MITIPFGALLFIYLFFMLGFVVFSFVNVGHLISTGTVNRISIAVILLYFIFSIFITVATWILIGDVDWQQPLVVWSISWLTPIYSIGFAF</sequence>